<accession>A0A382JAC4</accession>
<feature type="non-terminal residue" evidence="1">
    <location>
        <position position="234"/>
    </location>
</feature>
<dbReference type="InterPro" id="IPR024364">
    <property type="entry name" value="Baseplate_phage_T4-like"/>
</dbReference>
<organism evidence="1">
    <name type="scientific">marine metagenome</name>
    <dbReference type="NCBI Taxonomy" id="408172"/>
    <lineage>
        <taxon>unclassified sequences</taxon>
        <taxon>metagenomes</taxon>
        <taxon>ecological metagenomes</taxon>
    </lineage>
</organism>
<reference evidence="1" key="1">
    <citation type="submission" date="2018-05" db="EMBL/GenBank/DDBJ databases">
        <authorList>
            <person name="Lanie J.A."/>
            <person name="Ng W.-L."/>
            <person name="Kazmierczak K.M."/>
            <person name="Andrzejewski T.M."/>
            <person name="Davidsen T.M."/>
            <person name="Wayne K.J."/>
            <person name="Tettelin H."/>
            <person name="Glass J.I."/>
            <person name="Rusch D."/>
            <person name="Podicherti R."/>
            <person name="Tsui H.-C.T."/>
            <person name="Winkler M.E."/>
        </authorList>
    </citation>
    <scope>NUCLEOTIDE SEQUENCE</scope>
</reference>
<proteinExistence type="predicted"/>
<sequence>MAGLPIQSAPTYSCVLPSDGREIKFRPFLVKEQKVLVLARESENAKETLEAVKTLISNVTFGEVNANELPMIDMEYLFIKIRAVSVGETSNIHLNCSNGDCKGSGEVVINLDEVEVVGEVPDGTIMINDDVGVVLKLIKVKDISGIDELAEADQVIELLKRSVVRIFDAENVHEAADISSQDLDEFVDNLAFGQLDTLGEFFDKAPKLQKEVEFQCNTCATINTRMLEGLQSFF</sequence>
<name>A0A382JAC4_9ZZZZ</name>
<dbReference type="AlphaFoldDB" id="A0A382JAC4"/>
<evidence type="ECO:0000313" key="1">
    <source>
        <dbReference type="EMBL" id="SVC08312.1"/>
    </source>
</evidence>
<gene>
    <name evidence="1" type="ORF">METZ01_LOCUS261166</name>
</gene>
<dbReference type="Pfam" id="PF12322">
    <property type="entry name" value="T4_baseplate"/>
    <property type="match status" value="1"/>
</dbReference>
<protein>
    <submittedName>
        <fullName evidence="1">Uncharacterized protein</fullName>
    </submittedName>
</protein>
<dbReference type="EMBL" id="UINC01072571">
    <property type="protein sequence ID" value="SVC08312.1"/>
    <property type="molecule type" value="Genomic_DNA"/>
</dbReference>